<evidence type="ECO:0000313" key="1">
    <source>
        <dbReference type="EMBL" id="KAK1367518.1"/>
    </source>
</evidence>
<organism evidence="1 2">
    <name type="scientific">Heracleum sosnowskyi</name>
    <dbReference type="NCBI Taxonomy" id="360622"/>
    <lineage>
        <taxon>Eukaryota</taxon>
        <taxon>Viridiplantae</taxon>
        <taxon>Streptophyta</taxon>
        <taxon>Embryophyta</taxon>
        <taxon>Tracheophyta</taxon>
        <taxon>Spermatophyta</taxon>
        <taxon>Magnoliopsida</taxon>
        <taxon>eudicotyledons</taxon>
        <taxon>Gunneridae</taxon>
        <taxon>Pentapetalae</taxon>
        <taxon>asterids</taxon>
        <taxon>campanulids</taxon>
        <taxon>Apiales</taxon>
        <taxon>Apiaceae</taxon>
        <taxon>Apioideae</taxon>
        <taxon>apioid superclade</taxon>
        <taxon>Tordylieae</taxon>
        <taxon>Tordyliinae</taxon>
        <taxon>Heracleum</taxon>
    </lineage>
</organism>
<dbReference type="AlphaFoldDB" id="A0AAD8MCR9"/>
<gene>
    <name evidence="1" type="ORF">POM88_033610</name>
</gene>
<sequence>MYVLDDDDTSWIKMYSIGPFPYLEFHQPQQSFKTGLIVLEELIENNRGPCLYDPKTDLVTLLIGIDNLEPNWSQSYSHSESLVTIEGMELIKKKDKNKKTKPKKVNRTELLSKDFESALHL</sequence>
<evidence type="ECO:0000313" key="2">
    <source>
        <dbReference type="Proteomes" id="UP001237642"/>
    </source>
</evidence>
<keyword evidence="2" id="KW-1185">Reference proteome</keyword>
<name>A0AAD8MCR9_9APIA</name>
<comment type="caution">
    <text evidence="1">The sequence shown here is derived from an EMBL/GenBank/DDBJ whole genome shotgun (WGS) entry which is preliminary data.</text>
</comment>
<dbReference type="Proteomes" id="UP001237642">
    <property type="component" value="Unassembled WGS sequence"/>
</dbReference>
<accession>A0AAD8MCR9</accession>
<reference evidence="1" key="2">
    <citation type="submission" date="2023-05" db="EMBL/GenBank/DDBJ databases">
        <authorList>
            <person name="Schelkunov M.I."/>
        </authorList>
    </citation>
    <scope>NUCLEOTIDE SEQUENCE</scope>
    <source>
        <strain evidence="1">Hsosn_3</strain>
        <tissue evidence="1">Leaf</tissue>
    </source>
</reference>
<dbReference type="EMBL" id="JAUIZM010000008">
    <property type="protein sequence ID" value="KAK1367518.1"/>
    <property type="molecule type" value="Genomic_DNA"/>
</dbReference>
<protein>
    <submittedName>
        <fullName evidence="1">Uncharacterized protein</fullName>
    </submittedName>
</protein>
<reference evidence="1" key="1">
    <citation type="submission" date="2023-02" db="EMBL/GenBank/DDBJ databases">
        <title>Genome of toxic invasive species Heracleum sosnowskyi carries increased number of genes despite the absence of recent whole-genome duplications.</title>
        <authorList>
            <person name="Schelkunov M."/>
            <person name="Shtratnikova V."/>
            <person name="Makarenko M."/>
            <person name="Klepikova A."/>
            <person name="Omelchenko D."/>
            <person name="Novikova G."/>
            <person name="Obukhova E."/>
            <person name="Bogdanov V."/>
            <person name="Penin A."/>
            <person name="Logacheva M."/>
        </authorList>
    </citation>
    <scope>NUCLEOTIDE SEQUENCE</scope>
    <source>
        <strain evidence="1">Hsosn_3</strain>
        <tissue evidence="1">Leaf</tissue>
    </source>
</reference>
<proteinExistence type="predicted"/>